<comment type="caution">
    <text evidence="1">The sequence shown here is derived from an EMBL/GenBank/DDBJ whole genome shotgun (WGS) entry which is preliminary data.</text>
</comment>
<gene>
    <name evidence="1" type="ORF">CQW44_02440</name>
</gene>
<sequence>MTESRAGLPACARGRFDERQSFAALAARGEPDWHVTVMNAIQGDPVLRQVDSGELRDSLLEISPAQAMELAGLISVGSLLYGPHPSLRVPEAERDTCLREVLGTVGEDARFFTNHGHAEDGAEADFLASSFHADVLTGLTIDICLIGVSDENVLVLWRFEDD</sequence>
<accession>A0A3R8QG22</accession>
<evidence type="ECO:0000313" key="2">
    <source>
        <dbReference type="Proteomes" id="UP000276379"/>
    </source>
</evidence>
<dbReference type="Proteomes" id="UP000276379">
    <property type="component" value="Unassembled WGS sequence"/>
</dbReference>
<name>A0A3R8QG22_9ACTN</name>
<dbReference type="AlphaFoldDB" id="A0A3R8QG22"/>
<dbReference type="EMBL" id="PDES01000001">
    <property type="protein sequence ID" value="RRQ89492.1"/>
    <property type="molecule type" value="Genomic_DNA"/>
</dbReference>
<keyword evidence="2" id="KW-1185">Reference proteome</keyword>
<proteinExistence type="predicted"/>
<evidence type="ECO:0000313" key="1">
    <source>
        <dbReference type="EMBL" id="RRQ89492.1"/>
    </source>
</evidence>
<protein>
    <submittedName>
        <fullName evidence="1">Uncharacterized protein</fullName>
    </submittedName>
</protein>
<reference evidence="1 2" key="1">
    <citation type="submission" date="2017-10" db="EMBL/GenBank/DDBJ databases">
        <title>Draft genome of actinobacteria isolated from guarana (Paullinia cupana (Mart.) Ducke.</title>
        <authorList>
            <person name="Siqueira K.A."/>
            <person name="Liotti R.G."/>
            <person name="Mendes T.A."/>
            <person name="Soares M.A."/>
        </authorList>
    </citation>
    <scope>NUCLEOTIDE SEQUENCE [LARGE SCALE GENOMIC DNA]</scope>
    <source>
        <strain evidence="1 2">199</strain>
    </source>
</reference>
<organism evidence="1 2">
    <name type="scientific">Streptomyces griseofuscus</name>
    <dbReference type="NCBI Taxonomy" id="146922"/>
    <lineage>
        <taxon>Bacteria</taxon>
        <taxon>Bacillati</taxon>
        <taxon>Actinomycetota</taxon>
        <taxon>Actinomycetes</taxon>
        <taxon>Kitasatosporales</taxon>
        <taxon>Streptomycetaceae</taxon>
        <taxon>Streptomyces</taxon>
    </lineage>
</organism>
<dbReference type="RefSeq" id="WP_125212552.1">
    <property type="nucleotide sequence ID" value="NZ_PDES01000001.1"/>
</dbReference>